<organism evidence="3 4">
    <name type="scientific">Ephemerocybe angulata</name>
    <dbReference type="NCBI Taxonomy" id="980116"/>
    <lineage>
        <taxon>Eukaryota</taxon>
        <taxon>Fungi</taxon>
        <taxon>Dikarya</taxon>
        <taxon>Basidiomycota</taxon>
        <taxon>Agaricomycotina</taxon>
        <taxon>Agaricomycetes</taxon>
        <taxon>Agaricomycetidae</taxon>
        <taxon>Agaricales</taxon>
        <taxon>Agaricineae</taxon>
        <taxon>Psathyrellaceae</taxon>
        <taxon>Ephemerocybe</taxon>
    </lineage>
</organism>
<feature type="compositionally biased region" description="Low complexity" evidence="1">
    <location>
        <begin position="166"/>
        <end position="185"/>
    </location>
</feature>
<dbReference type="OrthoDB" id="10287097at2759"/>
<comment type="caution">
    <text evidence="3">The sequence shown here is derived from an EMBL/GenBank/DDBJ whole genome shotgun (WGS) entry which is preliminary data.</text>
</comment>
<reference evidence="3 4" key="1">
    <citation type="journal article" date="2020" name="ISME J.">
        <title>Uncovering the hidden diversity of litter-decomposition mechanisms in mushroom-forming fungi.</title>
        <authorList>
            <person name="Floudas D."/>
            <person name="Bentzer J."/>
            <person name="Ahren D."/>
            <person name="Johansson T."/>
            <person name="Persson P."/>
            <person name="Tunlid A."/>
        </authorList>
    </citation>
    <scope>NUCLEOTIDE SEQUENCE [LARGE SCALE GENOMIC DNA]</scope>
    <source>
        <strain evidence="3 4">CBS 175.51</strain>
    </source>
</reference>
<keyword evidence="4" id="KW-1185">Reference proteome</keyword>
<feature type="region of interest" description="Disordered" evidence="1">
    <location>
        <begin position="147"/>
        <end position="185"/>
    </location>
</feature>
<evidence type="ECO:0000313" key="3">
    <source>
        <dbReference type="EMBL" id="KAF5334542.1"/>
    </source>
</evidence>
<evidence type="ECO:0000313" key="4">
    <source>
        <dbReference type="Proteomes" id="UP000541558"/>
    </source>
</evidence>
<accession>A0A8H5FFD5</accession>
<keyword evidence="2" id="KW-0472">Membrane</keyword>
<evidence type="ECO:0000256" key="1">
    <source>
        <dbReference type="SAM" id="MobiDB-lite"/>
    </source>
</evidence>
<name>A0A8H5FFD5_9AGAR</name>
<feature type="compositionally biased region" description="Basic and acidic residues" evidence="1">
    <location>
        <begin position="148"/>
        <end position="157"/>
    </location>
</feature>
<dbReference type="EMBL" id="JAACJK010000068">
    <property type="protein sequence ID" value="KAF5334542.1"/>
    <property type="molecule type" value="Genomic_DNA"/>
</dbReference>
<protein>
    <submittedName>
        <fullName evidence="3">Uncharacterized protein</fullName>
    </submittedName>
</protein>
<feature type="transmembrane region" description="Helical" evidence="2">
    <location>
        <begin position="29"/>
        <end position="48"/>
    </location>
</feature>
<sequence>MSHTPANFSSGSVIAPTTTRHQHQIGFKALLVSFSAALLGWLAILGSLCTRLYGVLATPWVFLQAGGSDKLKLWICKTRSGNRDISTFPLGQDDPSVAGLRLGTGRVSPLPLHRTTAQPVSVSRLGLARRLAMTFLRKMISLTHFGRKKNDSRDGSNHPKSFMDMSPPSCRSSSSTNSSGFSSFASSSTTLHVSESAYPIESDLPYGKSDSRTEYVLPAKPHLYTRRPSHAEDEDGQKVFVVPLHTAQPSLPSSSKSPAYFRDPFTAAPAPRRATPRQPRRNPKLALTLNEFLHSRNENRAPNTIATTLEDDENTRYIHESPLSPRSQAPLPHTPNSRRLNCSQVDSRPSPPLSPHRYKATPPARREPYARMECPRRASSPTLTFEPLPVPPSWKRKQRARLAFEPEDLPQSESSPV</sequence>
<dbReference type="Proteomes" id="UP000541558">
    <property type="component" value="Unassembled WGS sequence"/>
</dbReference>
<keyword evidence="2" id="KW-0812">Transmembrane</keyword>
<feature type="compositionally biased region" description="Polar residues" evidence="1">
    <location>
        <begin position="334"/>
        <end position="347"/>
    </location>
</feature>
<dbReference type="AlphaFoldDB" id="A0A8H5FFD5"/>
<feature type="region of interest" description="Disordered" evidence="1">
    <location>
        <begin position="320"/>
        <end position="417"/>
    </location>
</feature>
<proteinExistence type="predicted"/>
<gene>
    <name evidence="3" type="ORF">D9611_013781</name>
</gene>
<feature type="region of interest" description="Disordered" evidence="1">
    <location>
        <begin position="294"/>
        <end position="313"/>
    </location>
</feature>
<feature type="compositionally biased region" description="Basic and acidic residues" evidence="1">
    <location>
        <begin position="364"/>
        <end position="376"/>
    </location>
</feature>
<keyword evidence="2" id="KW-1133">Transmembrane helix</keyword>
<evidence type="ECO:0000256" key="2">
    <source>
        <dbReference type="SAM" id="Phobius"/>
    </source>
</evidence>